<accession>A0A0A8Z6B1</accession>
<reference evidence="2" key="1">
    <citation type="submission" date="2014-09" db="EMBL/GenBank/DDBJ databases">
        <authorList>
            <person name="Magalhaes I.L.F."/>
            <person name="Oliveira U."/>
            <person name="Santos F.R."/>
            <person name="Vidigal T.H.D.A."/>
            <person name="Brescovit A.D."/>
            <person name="Santos A.J."/>
        </authorList>
    </citation>
    <scope>NUCLEOTIDE SEQUENCE</scope>
    <source>
        <tissue evidence="2">Shoot tissue taken approximately 20 cm above the soil surface</tissue>
    </source>
</reference>
<organism evidence="2">
    <name type="scientific">Arundo donax</name>
    <name type="common">Giant reed</name>
    <name type="synonym">Donax arundinaceus</name>
    <dbReference type="NCBI Taxonomy" id="35708"/>
    <lineage>
        <taxon>Eukaryota</taxon>
        <taxon>Viridiplantae</taxon>
        <taxon>Streptophyta</taxon>
        <taxon>Embryophyta</taxon>
        <taxon>Tracheophyta</taxon>
        <taxon>Spermatophyta</taxon>
        <taxon>Magnoliopsida</taxon>
        <taxon>Liliopsida</taxon>
        <taxon>Poales</taxon>
        <taxon>Poaceae</taxon>
        <taxon>PACMAD clade</taxon>
        <taxon>Arundinoideae</taxon>
        <taxon>Arundineae</taxon>
        <taxon>Arundo</taxon>
    </lineage>
</organism>
<name>A0A0A8Z6B1_ARUDO</name>
<evidence type="ECO:0000313" key="2">
    <source>
        <dbReference type="EMBL" id="JAD34346.1"/>
    </source>
</evidence>
<feature type="region of interest" description="Disordered" evidence="1">
    <location>
        <begin position="1"/>
        <end position="27"/>
    </location>
</feature>
<protein>
    <submittedName>
        <fullName evidence="2">Uncharacterized protein</fullName>
    </submittedName>
</protein>
<dbReference type="EMBL" id="GBRH01263549">
    <property type="protein sequence ID" value="JAD34346.1"/>
    <property type="molecule type" value="Transcribed_RNA"/>
</dbReference>
<sequence length="55" mass="6059">MLAHVRKESSSSLPEASADEPTAKNMHEGRFTLQATDCLLAAFFRSSLFSHEGTF</sequence>
<reference evidence="2" key="2">
    <citation type="journal article" date="2015" name="Data Brief">
        <title>Shoot transcriptome of the giant reed, Arundo donax.</title>
        <authorList>
            <person name="Barrero R.A."/>
            <person name="Guerrero F.D."/>
            <person name="Moolhuijzen P."/>
            <person name="Goolsby J.A."/>
            <person name="Tidwell J."/>
            <person name="Bellgard S.E."/>
            <person name="Bellgard M.I."/>
        </authorList>
    </citation>
    <scope>NUCLEOTIDE SEQUENCE</scope>
    <source>
        <tissue evidence="2">Shoot tissue taken approximately 20 cm above the soil surface</tissue>
    </source>
</reference>
<proteinExistence type="predicted"/>
<evidence type="ECO:0000256" key="1">
    <source>
        <dbReference type="SAM" id="MobiDB-lite"/>
    </source>
</evidence>
<dbReference type="AlphaFoldDB" id="A0A0A8Z6B1"/>